<dbReference type="OrthoDB" id="9811409at2"/>
<protein>
    <recommendedName>
        <fullName evidence="10">YcfA-like protein</fullName>
    </recommendedName>
</protein>
<keyword evidence="5" id="KW-0378">Hydrolase</keyword>
<dbReference type="GO" id="GO:0003729">
    <property type="term" value="F:mRNA binding"/>
    <property type="evidence" value="ECO:0007669"/>
    <property type="project" value="InterPro"/>
</dbReference>
<accession>A0A1S1HL35</accession>
<evidence type="ECO:0000256" key="4">
    <source>
        <dbReference type="ARBA" id="ARBA00022759"/>
    </source>
</evidence>
<sequence length="62" mass="6826">MSSAELIKKLIADGWVKARQTGSHITLTKEGFDKIITVPHPRKDSSKGVIRQAQQISGLKLL</sequence>
<keyword evidence="4" id="KW-0255">Endonuclease</keyword>
<keyword evidence="7" id="KW-0346">Stress response</keyword>
<dbReference type="AlphaFoldDB" id="A0A1S1HL35"/>
<keyword evidence="3" id="KW-0540">Nuclease</keyword>
<keyword evidence="6" id="KW-0694">RNA-binding</keyword>
<evidence type="ECO:0000256" key="3">
    <source>
        <dbReference type="ARBA" id="ARBA00022722"/>
    </source>
</evidence>
<evidence type="ECO:0000256" key="1">
    <source>
        <dbReference type="ARBA" id="ARBA00006620"/>
    </source>
</evidence>
<dbReference type="InterPro" id="IPR038570">
    <property type="entry name" value="HicA_sf"/>
</dbReference>
<name>A0A1S1HL35_PROST</name>
<organism evidence="8 9">
    <name type="scientific">Providencia stuartii</name>
    <dbReference type="NCBI Taxonomy" id="588"/>
    <lineage>
        <taxon>Bacteria</taxon>
        <taxon>Pseudomonadati</taxon>
        <taxon>Pseudomonadota</taxon>
        <taxon>Gammaproteobacteria</taxon>
        <taxon>Enterobacterales</taxon>
        <taxon>Morganellaceae</taxon>
        <taxon>Providencia</taxon>
    </lineage>
</organism>
<dbReference type="Proteomes" id="UP000179588">
    <property type="component" value="Unassembled WGS sequence"/>
</dbReference>
<dbReference type="GO" id="GO:0004519">
    <property type="term" value="F:endonuclease activity"/>
    <property type="evidence" value="ECO:0007669"/>
    <property type="project" value="UniProtKB-KW"/>
</dbReference>
<dbReference type="RefSeq" id="WP_070929546.1">
    <property type="nucleotide sequence ID" value="NZ_VAUD01000014.1"/>
</dbReference>
<proteinExistence type="inferred from homology"/>
<dbReference type="SUPFAM" id="SSF54786">
    <property type="entry name" value="YcfA/nrd intein domain"/>
    <property type="match status" value="1"/>
</dbReference>
<reference evidence="8 9" key="1">
    <citation type="submission" date="2016-03" db="EMBL/GenBank/DDBJ databases">
        <title>Genome sequence of Providencia stuartii strain, isolated from the salivary glands of larval Lucilia sericata.</title>
        <authorList>
            <person name="Yuan Y."/>
            <person name="Zhang Y."/>
            <person name="Fu S."/>
            <person name="Crippen T.L."/>
            <person name="Visi D."/>
            <person name="Benbow M.E."/>
            <person name="Allen M."/>
            <person name="Tomberlin J.K."/>
            <person name="Sze S.-H."/>
            <person name="Tarone A.M."/>
        </authorList>
    </citation>
    <scope>NUCLEOTIDE SEQUENCE [LARGE SCALE GENOMIC DNA]</scope>
    <source>
        <strain evidence="8 9">Crippen</strain>
    </source>
</reference>
<dbReference type="GO" id="GO:0016787">
    <property type="term" value="F:hydrolase activity"/>
    <property type="evidence" value="ECO:0007669"/>
    <property type="project" value="UniProtKB-KW"/>
</dbReference>
<evidence type="ECO:0000313" key="9">
    <source>
        <dbReference type="Proteomes" id="UP000179588"/>
    </source>
</evidence>
<keyword evidence="9" id="KW-1185">Reference proteome</keyword>
<dbReference type="EMBL" id="LVIE01000201">
    <property type="protein sequence ID" value="OHT23039.1"/>
    <property type="molecule type" value="Genomic_DNA"/>
</dbReference>
<evidence type="ECO:0000256" key="2">
    <source>
        <dbReference type="ARBA" id="ARBA00022649"/>
    </source>
</evidence>
<dbReference type="Pfam" id="PF07927">
    <property type="entry name" value="HicA_toxin"/>
    <property type="match status" value="1"/>
</dbReference>
<dbReference type="InterPro" id="IPR012933">
    <property type="entry name" value="HicA_mRNA_interferase"/>
</dbReference>
<gene>
    <name evidence="8" type="ORF">A3Q29_08955</name>
</gene>
<comment type="caution">
    <text evidence="8">The sequence shown here is derived from an EMBL/GenBank/DDBJ whole genome shotgun (WGS) entry which is preliminary data.</text>
</comment>
<evidence type="ECO:0008006" key="10">
    <source>
        <dbReference type="Google" id="ProtNLM"/>
    </source>
</evidence>
<evidence type="ECO:0000256" key="7">
    <source>
        <dbReference type="ARBA" id="ARBA00023016"/>
    </source>
</evidence>
<comment type="similarity">
    <text evidence="1">Belongs to the HicA mRNA interferase family.</text>
</comment>
<evidence type="ECO:0000256" key="5">
    <source>
        <dbReference type="ARBA" id="ARBA00022801"/>
    </source>
</evidence>
<keyword evidence="2" id="KW-1277">Toxin-antitoxin system</keyword>
<evidence type="ECO:0000313" key="8">
    <source>
        <dbReference type="EMBL" id="OHT23039.1"/>
    </source>
</evidence>
<dbReference type="Gene3D" id="3.30.920.30">
    <property type="entry name" value="Hypothetical protein"/>
    <property type="match status" value="1"/>
</dbReference>
<evidence type="ECO:0000256" key="6">
    <source>
        <dbReference type="ARBA" id="ARBA00022884"/>
    </source>
</evidence>